<feature type="binding site" evidence="9">
    <location>
        <begin position="64"/>
        <end position="65"/>
    </location>
    <ligand>
        <name>substrate</name>
    </ligand>
</feature>
<dbReference type="CDD" id="cd04250">
    <property type="entry name" value="AAK_NAGK-C"/>
    <property type="match status" value="1"/>
</dbReference>
<dbReference type="PANTHER" id="PTHR23342">
    <property type="entry name" value="N-ACETYLGLUTAMATE SYNTHASE"/>
    <property type="match status" value="1"/>
</dbReference>
<comment type="caution">
    <text evidence="11">The sequence shown here is derived from an EMBL/GenBank/DDBJ whole genome shotgun (WGS) entry which is preliminary data.</text>
</comment>
<dbReference type="GO" id="GO:0005737">
    <property type="term" value="C:cytoplasm"/>
    <property type="evidence" value="ECO:0007669"/>
    <property type="project" value="UniProtKB-SubCell"/>
</dbReference>
<dbReference type="SUPFAM" id="SSF53633">
    <property type="entry name" value="Carbamate kinase-like"/>
    <property type="match status" value="1"/>
</dbReference>
<dbReference type="GO" id="GO:0003991">
    <property type="term" value="F:acetylglutamate kinase activity"/>
    <property type="evidence" value="ECO:0007669"/>
    <property type="project" value="UniProtKB-UniRule"/>
</dbReference>
<dbReference type="AlphaFoldDB" id="A0AAW3ZX18"/>
<dbReference type="NCBIfam" id="TIGR00761">
    <property type="entry name" value="argB"/>
    <property type="match status" value="1"/>
</dbReference>
<evidence type="ECO:0000256" key="4">
    <source>
        <dbReference type="ARBA" id="ARBA00022679"/>
    </source>
</evidence>
<dbReference type="PIRSF" id="PIRSF000728">
    <property type="entry name" value="NAGK"/>
    <property type="match status" value="1"/>
</dbReference>
<evidence type="ECO:0000256" key="1">
    <source>
        <dbReference type="ARBA" id="ARBA00004828"/>
    </source>
</evidence>
<keyword evidence="12" id="KW-1185">Reference proteome</keyword>
<dbReference type="Pfam" id="PF00696">
    <property type="entry name" value="AA_kinase"/>
    <property type="match status" value="1"/>
</dbReference>
<keyword evidence="5 9" id="KW-0547">Nucleotide-binding</keyword>
<feature type="site" description="Transition state stabilizer" evidence="9">
    <location>
        <position position="29"/>
    </location>
</feature>
<dbReference type="InterPro" id="IPR037528">
    <property type="entry name" value="ArgB"/>
</dbReference>
<feature type="binding site" evidence="9">
    <location>
        <position position="179"/>
    </location>
    <ligand>
        <name>substrate</name>
    </ligand>
</feature>
<protein>
    <recommendedName>
        <fullName evidence="9">Acetylglutamate kinase</fullName>
        <ecNumber evidence="9">2.7.2.8</ecNumber>
    </recommendedName>
    <alternativeName>
        <fullName evidence="9">N-acetyl-L-glutamate 5-phosphotransferase</fullName>
    </alternativeName>
    <alternativeName>
        <fullName evidence="9">NAG kinase</fullName>
        <shortName evidence="9">NAGK</shortName>
    </alternativeName>
</protein>
<sequence>MKDKLQTAQVIISALPYIQKFRDKIFVVKYGGSAQLDENLKSDFIKDIALLQLVGCKVIVVHGGGKKINSYLDKLNIKSEFVDGLRVTDKEAMEVVEMVLSGNINKELTALLNKNGARAIGVSGKDANLLKAKTLNNGKYGFVGEIEYVNTAVLNGLLQNGLIPVVAPIATDDEANSYNINADLCASKIASALKAERVIFLTDTQGILDNDKKLISKLNESQINELKNTGVISGGMMPKVDAALECVKSGVKNAHILDGRLSHSLLLELFTDDGIGTMIRQ</sequence>
<proteinExistence type="inferred from homology"/>
<feature type="binding site" evidence="9">
    <location>
        <position position="86"/>
    </location>
    <ligand>
        <name>substrate</name>
    </ligand>
</feature>
<accession>A0AAW3ZX18</accession>
<dbReference type="GO" id="GO:0005524">
    <property type="term" value="F:ATP binding"/>
    <property type="evidence" value="ECO:0007669"/>
    <property type="project" value="UniProtKB-UniRule"/>
</dbReference>
<keyword evidence="7 9" id="KW-0067">ATP-binding</keyword>
<evidence type="ECO:0000256" key="3">
    <source>
        <dbReference type="ARBA" id="ARBA00022605"/>
    </source>
</evidence>
<dbReference type="PANTHER" id="PTHR23342:SF0">
    <property type="entry name" value="N-ACETYLGLUTAMATE SYNTHASE, MITOCHONDRIAL"/>
    <property type="match status" value="1"/>
</dbReference>
<comment type="similarity">
    <text evidence="9">Belongs to the acetylglutamate kinase family. ArgB subfamily.</text>
</comment>
<dbReference type="Proteomes" id="UP000650616">
    <property type="component" value="Unassembled WGS sequence"/>
</dbReference>
<dbReference type="InterPro" id="IPR041727">
    <property type="entry name" value="NAGK-C"/>
</dbReference>
<dbReference type="GO" id="GO:0042450">
    <property type="term" value="P:L-arginine biosynthetic process via ornithine"/>
    <property type="evidence" value="ECO:0007669"/>
    <property type="project" value="UniProtKB-UniRule"/>
</dbReference>
<dbReference type="InterPro" id="IPR001057">
    <property type="entry name" value="Glu/AcGlu_kinase"/>
</dbReference>
<reference evidence="11 12" key="1">
    <citation type="submission" date="2015-08" db="EMBL/GenBank/DDBJ databases">
        <title>Comparative genomics of the Campylobacter concisus group.</title>
        <authorList>
            <person name="Yee E."/>
            <person name="Chapman M.H."/>
            <person name="Huynh S."/>
            <person name="Bono J.L."/>
            <person name="On S.L."/>
            <person name="St Leger J."/>
            <person name="Foster G."/>
            <person name="Parker C.T."/>
            <person name="Miller W.G."/>
        </authorList>
    </citation>
    <scope>NUCLEOTIDE SEQUENCE [LARGE SCALE GENOMIC DNA]</scope>
    <source>
        <strain evidence="11 12">RM9337</strain>
    </source>
</reference>
<keyword evidence="2 9" id="KW-0055">Arginine biosynthesis</keyword>
<dbReference type="FunFam" id="3.40.1160.10:FF:000004">
    <property type="entry name" value="Acetylglutamate kinase"/>
    <property type="match status" value="1"/>
</dbReference>
<dbReference type="HAMAP" id="MF_00082">
    <property type="entry name" value="ArgB"/>
    <property type="match status" value="1"/>
</dbReference>
<comment type="function">
    <text evidence="9">Catalyzes the ATP-dependent phosphorylation of N-acetyl-L-glutamate.</text>
</comment>
<gene>
    <name evidence="9 11" type="primary">argB</name>
    <name evidence="11" type="ORF">CCAL9337_07090</name>
</gene>
<evidence type="ECO:0000313" key="12">
    <source>
        <dbReference type="Proteomes" id="UP000650616"/>
    </source>
</evidence>
<evidence type="ECO:0000256" key="8">
    <source>
        <dbReference type="ARBA" id="ARBA00048141"/>
    </source>
</evidence>
<evidence type="ECO:0000256" key="5">
    <source>
        <dbReference type="ARBA" id="ARBA00022741"/>
    </source>
</evidence>
<dbReference type="InterPro" id="IPR001048">
    <property type="entry name" value="Asp/Glu/Uridylate_kinase"/>
</dbReference>
<dbReference type="EMBL" id="LIWG01000008">
    <property type="protein sequence ID" value="MBE3608488.1"/>
    <property type="molecule type" value="Genomic_DNA"/>
</dbReference>
<keyword evidence="6 9" id="KW-0418">Kinase</keyword>
<dbReference type="Gene3D" id="3.40.1160.10">
    <property type="entry name" value="Acetylglutamate kinase-like"/>
    <property type="match status" value="1"/>
</dbReference>
<evidence type="ECO:0000256" key="9">
    <source>
        <dbReference type="HAMAP-Rule" id="MF_00082"/>
    </source>
</evidence>
<dbReference type="InterPro" id="IPR036393">
    <property type="entry name" value="AceGlu_kinase-like_sf"/>
</dbReference>
<keyword evidence="3 9" id="KW-0028">Amino-acid biosynthesis</keyword>
<comment type="catalytic activity">
    <reaction evidence="8 9">
        <text>N-acetyl-L-glutamate + ATP = N-acetyl-L-glutamyl 5-phosphate + ADP</text>
        <dbReference type="Rhea" id="RHEA:14629"/>
        <dbReference type="ChEBI" id="CHEBI:30616"/>
        <dbReference type="ChEBI" id="CHEBI:44337"/>
        <dbReference type="ChEBI" id="CHEBI:57936"/>
        <dbReference type="ChEBI" id="CHEBI:456216"/>
        <dbReference type="EC" id="2.7.2.8"/>
    </reaction>
</comment>
<feature type="domain" description="Aspartate/glutamate/uridylate kinase" evidence="10">
    <location>
        <begin position="24"/>
        <end position="258"/>
    </location>
</feature>
<dbReference type="InterPro" id="IPR004662">
    <property type="entry name" value="AcgluKinase_fam"/>
</dbReference>
<comment type="pathway">
    <text evidence="1 9">Amino-acid biosynthesis; L-arginine biosynthesis; N(2)-acetyl-L-ornithine from L-glutamate: step 2/4.</text>
</comment>
<evidence type="ECO:0000313" key="11">
    <source>
        <dbReference type="EMBL" id="MBE3608488.1"/>
    </source>
</evidence>
<organism evidence="11 12">
    <name type="scientific">Campylobacter californiensis</name>
    <dbReference type="NCBI Taxonomy" id="1032243"/>
    <lineage>
        <taxon>Bacteria</taxon>
        <taxon>Pseudomonadati</taxon>
        <taxon>Campylobacterota</taxon>
        <taxon>Epsilonproteobacteria</taxon>
        <taxon>Campylobacterales</taxon>
        <taxon>Campylobacteraceae</taxon>
        <taxon>Campylobacter</taxon>
    </lineage>
</organism>
<evidence type="ECO:0000256" key="2">
    <source>
        <dbReference type="ARBA" id="ARBA00022571"/>
    </source>
</evidence>
<evidence type="ECO:0000256" key="7">
    <source>
        <dbReference type="ARBA" id="ARBA00022840"/>
    </source>
</evidence>
<dbReference type="PRINTS" id="PR00474">
    <property type="entry name" value="GLU5KINASE"/>
</dbReference>
<keyword evidence="4 9" id="KW-0808">Transferase</keyword>
<evidence type="ECO:0000259" key="10">
    <source>
        <dbReference type="Pfam" id="PF00696"/>
    </source>
</evidence>
<dbReference type="RefSeq" id="WP_170016698.1">
    <property type="nucleotide sequence ID" value="NZ_CP012545.1"/>
</dbReference>
<name>A0AAW3ZX18_9BACT</name>
<dbReference type="EC" id="2.7.2.8" evidence="9"/>
<feature type="site" description="Transition state stabilizer" evidence="9">
    <location>
        <position position="239"/>
    </location>
</feature>
<evidence type="ECO:0000256" key="6">
    <source>
        <dbReference type="ARBA" id="ARBA00022777"/>
    </source>
</evidence>
<comment type="subcellular location">
    <subcellularLocation>
        <location evidence="9">Cytoplasm</location>
    </subcellularLocation>
</comment>
<keyword evidence="9" id="KW-0963">Cytoplasm</keyword>